<keyword evidence="1" id="KW-1133">Transmembrane helix</keyword>
<dbReference type="AlphaFoldDB" id="A0A6J4D101"/>
<dbReference type="EMBL" id="AP019774">
    <property type="protein sequence ID" value="BCD70470.1"/>
    <property type="molecule type" value="Genomic_DNA"/>
</dbReference>
<organism evidence="3 4">
    <name type="scientific">Helicobacter suis</name>
    <dbReference type="NCBI Taxonomy" id="104628"/>
    <lineage>
        <taxon>Bacteria</taxon>
        <taxon>Pseudomonadati</taxon>
        <taxon>Campylobacterota</taxon>
        <taxon>Epsilonproteobacteria</taxon>
        <taxon>Campylobacterales</taxon>
        <taxon>Helicobacteraceae</taxon>
        <taxon>Helicobacter</taxon>
    </lineage>
</organism>
<dbReference type="Proteomes" id="UP000509742">
    <property type="component" value="Chromosome"/>
</dbReference>
<evidence type="ECO:0000313" key="3">
    <source>
        <dbReference type="EMBL" id="BCD70470.1"/>
    </source>
</evidence>
<evidence type="ECO:0000313" key="5">
    <source>
        <dbReference type="Proteomes" id="UP000509742"/>
    </source>
</evidence>
<feature type="transmembrane region" description="Helical" evidence="1">
    <location>
        <begin position="16"/>
        <end position="35"/>
    </location>
</feature>
<feature type="transmembrane region" description="Helical" evidence="1">
    <location>
        <begin position="42"/>
        <end position="66"/>
    </location>
</feature>
<name>A0A6J4D101_9HELI</name>
<reference evidence="3 4" key="1">
    <citation type="submission" date="2019-06" db="EMBL/GenBank/DDBJ databases">
        <title>Complete genome sequence of Helicobacter suis SNTW101c.</title>
        <authorList>
            <person name="Rimbara E."/>
            <person name="Suzuki M."/>
            <person name="Matsui H."/>
            <person name="Nakamura M."/>
            <person name="Mori S."/>
            <person name="Shibayama K."/>
        </authorList>
    </citation>
    <scope>NUCLEOTIDE SEQUENCE [LARGE SCALE GENOMIC DNA]</scope>
    <source>
        <strain evidence="3 4">SNTW101c</strain>
    </source>
</reference>
<proteinExistence type="predicted"/>
<protein>
    <submittedName>
        <fullName evidence="3">Uncharacterized protein</fullName>
    </submittedName>
</protein>
<evidence type="ECO:0000256" key="1">
    <source>
        <dbReference type="SAM" id="Phobius"/>
    </source>
</evidence>
<dbReference type="EMBL" id="AP023036">
    <property type="protein sequence ID" value="BCD45614.1"/>
    <property type="molecule type" value="Genomic_DNA"/>
</dbReference>
<accession>A0A6J4D101</accession>
<keyword evidence="1" id="KW-0472">Membrane</keyword>
<keyword evidence="5" id="KW-1185">Reference proteome</keyword>
<dbReference type="Proteomes" id="UP000317935">
    <property type="component" value="Chromosome"/>
</dbReference>
<reference evidence="2 5" key="2">
    <citation type="submission" date="2020-04" db="EMBL/GenBank/DDBJ databases">
        <title>Genomic analysis of gastric non-Helicobacter pylori Helicobacters isolated in Japan.</title>
        <authorList>
            <person name="Suzuki M."/>
            <person name="Rimbara E."/>
        </authorList>
    </citation>
    <scope>NUCLEOTIDE SEQUENCE [LARGE SCALE GENOMIC DNA]</scope>
    <source>
        <strain evidence="2 5">NHP19-0020</strain>
    </source>
</reference>
<sequence>MAGKIILTDRTGNNRIYEAGFSWTMLFFCPFVPLFRKDWKWACILWGVCALILVLVVQTSLLFRLFTSNFRFYVLLR</sequence>
<gene>
    <name evidence="2" type="ORF">NHP190020_06530</name>
    <name evidence="3" type="ORF">SNTW_11150</name>
</gene>
<evidence type="ECO:0000313" key="2">
    <source>
        <dbReference type="EMBL" id="BCD45614.1"/>
    </source>
</evidence>
<keyword evidence="1" id="KW-0812">Transmembrane</keyword>
<evidence type="ECO:0000313" key="4">
    <source>
        <dbReference type="Proteomes" id="UP000317935"/>
    </source>
</evidence>